<protein>
    <recommendedName>
        <fullName evidence="2">PH domain-containing protein</fullName>
    </recommendedName>
</protein>
<organism evidence="3 4">
    <name type="scientific">Coccidioides posadasii RMSCC 3488</name>
    <dbReference type="NCBI Taxonomy" id="454284"/>
    <lineage>
        <taxon>Eukaryota</taxon>
        <taxon>Fungi</taxon>
        <taxon>Dikarya</taxon>
        <taxon>Ascomycota</taxon>
        <taxon>Pezizomycotina</taxon>
        <taxon>Eurotiomycetes</taxon>
        <taxon>Eurotiomycetidae</taxon>
        <taxon>Onygenales</taxon>
        <taxon>Onygenaceae</taxon>
        <taxon>Coccidioides</taxon>
    </lineage>
</organism>
<feature type="region of interest" description="Disordered" evidence="1">
    <location>
        <begin position="1"/>
        <end position="86"/>
    </location>
</feature>
<evidence type="ECO:0000313" key="3">
    <source>
        <dbReference type="EMBL" id="KMM71856.1"/>
    </source>
</evidence>
<dbReference type="SUPFAM" id="SSF50729">
    <property type="entry name" value="PH domain-like"/>
    <property type="match status" value="1"/>
</dbReference>
<feature type="compositionally biased region" description="Polar residues" evidence="1">
    <location>
        <begin position="22"/>
        <end position="34"/>
    </location>
</feature>
<dbReference type="PANTHER" id="PTHR14336:SF8">
    <property type="entry name" value="PROTEIN OPY1"/>
    <property type="match status" value="1"/>
</dbReference>
<evidence type="ECO:0000313" key="4">
    <source>
        <dbReference type="Proteomes" id="UP000054567"/>
    </source>
</evidence>
<dbReference type="VEuPathDB" id="FungiDB:CPAG_08157"/>
<name>A0A0J6FFC2_COCPO</name>
<sequence length="217" mass="24405">MDGDESGWEMSDNEVYKGDDTLASSHCTTASGRSNFLEVPGNGMTSSSNYSTAPRRPKTRHSAISPTGHADVQPSIDSHSPLNSEFESTNIHPERVIFNGYLLYLRNKKWVRQWKKFWVVLRVGKLAFYKNEQEYSAIKIISIDEVIDAADIDPISRSKVFCFQIITEDTRYRFCALDEAALGKWLGSLKFVLTRALGAPRCQPSSSDVPDSSLEMR</sequence>
<dbReference type="InterPro" id="IPR011993">
    <property type="entry name" value="PH-like_dom_sf"/>
</dbReference>
<dbReference type="OrthoDB" id="2157866at2759"/>
<accession>A0A0J6FFC2</accession>
<dbReference type="CDD" id="cd13299">
    <property type="entry name" value="PH2_PH_fungal"/>
    <property type="match status" value="1"/>
</dbReference>
<reference evidence="4" key="3">
    <citation type="journal article" date="2010" name="Genome Res.">
        <title>Population genomic sequencing of Coccidioides fungi reveals recent hybridization and transposon control.</title>
        <authorList>
            <person name="Neafsey D.E."/>
            <person name="Barker B.M."/>
            <person name="Sharpton T.J."/>
            <person name="Stajich J.E."/>
            <person name="Park D.J."/>
            <person name="Whiston E."/>
            <person name="Hung C.-Y."/>
            <person name="McMahan C."/>
            <person name="White J."/>
            <person name="Sykes S."/>
            <person name="Heiman D."/>
            <person name="Young S."/>
            <person name="Zeng Q."/>
            <person name="Abouelleil A."/>
            <person name="Aftuck L."/>
            <person name="Bessette D."/>
            <person name="Brown A."/>
            <person name="FitzGerald M."/>
            <person name="Lui A."/>
            <person name="Macdonald J.P."/>
            <person name="Priest M."/>
            <person name="Orbach M.J."/>
            <person name="Galgiani J.N."/>
            <person name="Kirkland T.N."/>
            <person name="Cole G.T."/>
            <person name="Birren B.W."/>
            <person name="Henn M.R."/>
            <person name="Taylor J.W."/>
            <person name="Rounsley S.D."/>
        </authorList>
    </citation>
    <scope>NUCLEOTIDE SEQUENCE [LARGE SCALE GENOMIC DNA]</scope>
    <source>
        <strain evidence="4">RMSCC 3488</strain>
    </source>
</reference>
<dbReference type="InterPro" id="IPR001849">
    <property type="entry name" value="PH_domain"/>
</dbReference>
<feature type="domain" description="PH" evidence="2">
    <location>
        <begin position="95"/>
        <end position="194"/>
    </location>
</feature>
<feature type="compositionally biased region" description="Polar residues" evidence="1">
    <location>
        <begin position="75"/>
        <end position="86"/>
    </location>
</feature>
<dbReference type="Pfam" id="PF00169">
    <property type="entry name" value="PH"/>
    <property type="match status" value="1"/>
</dbReference>
<dbReference type="AlphaFoldDB" id="A0A0J6FFC2"/>
<dbReference type="PROSITE" id="PS50003">
    <property type="entry name" value="PH_DOMAIN"/>
    <property type="match status" value="1"/>
</dbReference>
<evidence type="ECO:0000259" key="2">
    <source>
        <dbReference type="PROSITE" id="PS50003"/>
    </source>
</evidence>
<proteinExistence type="predicted"/>
<feature type="compositionally biased region" description="Polar residues" evidence="1">
    <location>
        <begin position="43"/>
        <end position="52"/>
    </location>
</feature>
<dbReference type="Gene3D" id="2.30.29.30">
    <property type="entry name" value="Pleckstrin-homology domain (PH domain)/Phosphotyrosine-binding domain (PTB)"/>
    <property type="match status" value="1"/>
</dbReference>
<dbReference type="SMART" id="SM00233">
    <property type="entry name" value="PH"/>
    <property type="match status" value="1"/>
</dbReference>
<gene>
    <name evidence="3" type="ORF">CPAG_08157</name>
</gene>
<evidence type="ECO:0000256" key="1">
    <source>
        <dbReference type="SAM" id="MobiDB-lite"/>
    </source>
</evidence>
<dbReference type="PANTHER" id="PTHR14336">
    <property type="entry name" value="TANDEM PH DOMAIN CONTAINING PROTEIN"/>
    <property type="match status" value="1"/>
</dbReference>
<dbReference type="InterPro" id="IPR051707">
    <property type="entry name" value="PI-Interact_SigTrans_Reg"/>
</dbReference>
<dbReference type="EMBL" id="DS268113">
    <property type="protein sequence ID" value="KMM71856.1"/>
    <property type="molecule type" value="Genomic_DNA"/>
</dbReference>
<reference evidence="3 4" key="1">
    <citation type="submission" date="2007-06" db="EMBL/GenBank/DDBJ databases">
        <title>The Genome Sequence of Coccidioides posadasii RMSCC_3488.</title>
        <authorList>
            <consortium name="Coccidioides Genome Resources Consortium"/>
            <consortium name="The Broad Institute Genome Sequencing Platform"/>
            <person name="Henn M.R."/>
            <person name="Sykes S."/>
            <person name="Young S."/>
            <person name="Jaffe D."/>
            <person name="Berlin A."/>
            <person name="Alvarez P."/>
            <person name="Butler J."/>
            <person name="Gnerre S."/>
            <person name="Grabherr M."/>
            <person name="Mauceli E."/>
            <person name="Brockman W."/>
            <person name="Kodira C."/>
            <person name="Alvarado L."/>
            <person name="Zeng Q."/>
            <person name="Crawford M."/>
            <person name="Antoine C."/>
            <person name="Devon K."/>
            <person name="Galgiani J."/>
            <person name="Orsborn K."/>
            <person name="Lewis M.L."/>
            <person name="Nusbaum C."/>
            <person name="Galagan J."/>
            <person name="Birren B."/>
        </authorList>
    </citation>
    <scope>NUCLEOTIDE SEQUENCE [LARGE SCALE GENOMIC DNA]</scope>
    <source>
        <strain evidence="3 4">RMSCC 3488</strain>
    </source>
</reference>
<dbReference type="Proteomes" id="UP000054567">
    <property type="component" value="Unassembled WGS sequence"/>
</dbReference>
<reference evidence="4" key="2">
    <citation type="journal article" date="2009" name="Genome Res.">
        <title>Comparative genomic analyses of the human fungal pathogens Coccidioides and their relatives.</title>
        <authorList>
            <person name="Sharpton T.J."/>
            <person name="Stajich J.E."/>
            <person name="Rounsley S.D."/>
            <person name="Gardner M.J."/>
            <person name="Wortman J.R."/>
            <person name="Jordar V.S."/>
            <person name="Maiti R."/>
            <person name="Kodira C.D."/>
            <person name="Neafsey D.E."/>
            <person name="Zeng Q."/>
            <person name="Hung C.-Y."/>
            <person name="McMahan C."/>
            <person name="Muszewska A."/>
            <person name="Grynberg M."/>
            <person name="Mandel M.A."/>
            <person name="Kellner E.M."/>
            <person name="Barker B.M."/>
            <person name="Galgiani J.N."/>
            <person name="Orbach M.J."/>
            <person name="Kirkland T.N."/>
            <person name="Cole G.T."/>
            <person name="Henn M.R."/>
            <person name="Birren B.W."/>
            <person name="Taylor J.W."/>
        </authorList>
    </citation>
    <scope>NUCLEOTIDE SEQUENCE [LARGE SCALE GENOMIC DNA]</scope>
    <source>
        <strain evidence="4">RMSCC 3488</strain>
    </source>
</reference>